<organism evidence="1 2">
    <name type="scientific">Stylosanthes scabra</name>
    <dbReference type="NCBI Taxonomy" id="79078"/>
    <lineage>
        <taxon>Eukaryota</taxon>
        <taxon>Viridiplantae</taxon>
        <taxon>Streptophyta</taxon>
        <taxon>Embryophyta</taxon>
        <taxon>Tracheophyta</taxon>
        <taxon>Spermatophyta</taxon>
        <taxon>Magnoliopsida</taxon>
        <taxon>eudicotyledons</taxon>
        <taxon>Gunneridae</taxon>
        <taxon>Pentapetalae</taxon>
        <taxon>rosids</taxon>
        <taxon>fabids</taxon>
        <taxon>Fabales</taxon>
        <taxon>Fabaceae</taxon>
        <taxon>Papilionoideae</taxon>
        <taxon>50 kb inversion clade</taxon>
        <taxon>dalbergioids sensu lato</taxon>
        <taxon>Dalbergieae</taxon>
        <taxon>Pterocarpus clade</taxon>
        <taxon>Stylosanthes</taxon>
    </lineage>
</organism>
<proteinExistence type="predicted"/>
<dbReference type="EMBL" id="JASCZI010090641">
    <property type="protein sequence ID" value="MED6143766.1"/>
    <property type="molecule type" value="Genomic_DNA"/>
</dbReference>
<name>A0ABU6T4X5_9FABA</name>
<comment type="caution">
    <text evidence="1">The sequence shown here is derived from an EMBL/GenBank/DDBJ whole genome shotgun (WGS) entry which is preliminary data.</text>
</comment>
<evidence type="ECO:0000313" key="1">
    <source>
        <dbReference type="EMBL" id="MED6143766.1"/>
    </source>
</evidence>
<keyword evidence="2" id="KW-1185">Reference proteome</keyword>
<sequence>MALDHAVHFLWVYWRRGYEFKIYQSWRMRTTKRCCELMHEIRNKRAPHRRIWDDLFDRLVEFWR</sequence>
<dbReference type="Proteomes" id="UP001341840">
    <property type="component" value="Unassembled WGS sequence"/>
</dbReference>
<protein>
    <submittedName>
        <fullName evidence="1">Uncharacterized protein</fullName>
    </submittedName>
</protein>
<evidence type="ECO:0000313" key="2">
    <source>
        <dbReference type="Proteomes" id="UP001341840"/>
    </source>
</evidence>
<gene>
    <name evidence="1" type="ORF">PIB30_009015</name>
</gene>
<reference evidence="1 2" key="1">
    <citation type="journal article" date="2023" name="Plants (Basel)">
        <title>Bridging the Gap: Combining Genomics and Transcriptomics Approaches to Understand Stylosanthes scabra, an Orphan Legume from the Brazilian Caatinga.</title>
        <authorList>
            <person name="Ferreira-Neto J.R.C."/>
            <person name="da Silva M.D."/>
            <person name="Binneck E."/>
            <person name="de Melo N.F."/>
            <person name="da Silva R.H."/>
            <person name="de Melo A.L.T.M."/>
            <person name="Pandolfi V."/>
            <person name="Bustamante F.O."/>
            <person name="Brasileiro-Vidal A.C."/>
            <person name="Benko-Iseppon A.M."/>
        </authorList>
    </citation>
    <scope>NUCLEOTIDE SEQUENCE [LARGE SCALE GENOMIC DNA]</scope>
    <source>
        <tissue evidence="1">Leaves</tissue>
    </source>
</reference>
<accession>A0ABU6T4X5</accession>